<evidence type="ECO:0000256" key="1">
    <source>
        <dbReference type="ARBA" id="ARBA00022676"/>
    </source>
</evidence>
<name>A0ABY7SUG8_9RHOB</name>
<keyword evidence="1" id="KW-0328">Glycosyltransferase</keyword>
<keyword evidence="2" id="KW-0808">Transferase</keyword>
<dbReference type="Gene3D" id="3.40.50.2000">
    <property type="entry name" value="Glycogen Phosphorylase B"/>
    <property type="match status" value="2"/>
</dbReference>
<protein>
    <submittedName>
        <fullName evidence="4">Glycosyltransferase</fullName>
    </submittedName>
</protein>
<feature type="domain" description="Glycosyl transferase family 1" evidence="3">
    <location>
        <begin position="184"/>
        <end position="308"/>
    </location>
</feature>
<dbReference type="PANTHER" id="PTHR12526">
    <property type="entry name" value="GLYCOSYLTRANSFERASE"/>
    <property type="match status" value="1"/>
</dbReference>
<reference evidence="4 5" key="1">
    <citation type="submission" date="2021-01" db="EMBL/GenBank/DDBJ databases">
        <title>Biogeographic distribution of Paracoccus.</title>
        <authorList>
            <person name="Hollensteiner J."/>
            <person name="Leineberger J."/>
            <person name="Brinkhoff T."/>
            <person name="Daniel R."/>
        </authorList>
    </citation>
    <scope>NUCLEOTIDE SEQUENCE [LARGE SCALE GENOMIC DNA]</scope>
    <source>
        <strain evidence="4 5">LMG25392</strain>
    </source>
</reference>
<sequence length="352" mass="37980">MTVLRHRARLRVAIVDTCSAKGYDLPDLAAHGLGGTEATILRVAVALAPQFGVTLYQNGRAAQALSRAGRLCPLAAAFAGAGADVIVVVNRWKVALKLRRRHPDTPIFLWLHVHPGRHNRAMGAALRSADIAVICVSASHARTLTAFLGPQALPRIGFIHNPIADDLHPDDTPRDPDLLLFASSPHKGLTEVFGQFRTLRASLPKLRLAVADPGYLRWATGPAPEGVVFLGALPHPALIAQMRRALCLFYPQTGFAETFGLVLAEANAVGTPVLVHDGLGANAEIVRDPAQRVDGHDPDQIRARIEAWRRTPPCATPDPAFRLRRVAQDWARLLSGAMRTPAAATQIVEHHA</sequence>
<accession>A0ABY7SUG8</accession>
<dbReference type="Proteomes" id="UP001218412">
    <property type="component" value="Chromosome"/>
</dbReference>
<keyword evidence="5" id="KW-1185">Reference proteome</keyword>
<dbReference type="InterPro" id="IPR001296">
    <property type="entry name" value="Glyco_trans_1"/>
</dbReference>
<evidence type="ECO:0000256" key="2">
    <source>
        <dbReference type="ARBA" id="ARBA00022679"/>
    </source>
</evidence>
<dbReference type="SUPFAM" id="SSF53756">
    <property type="entry name" value="UDP-Glycosyltransferase/glycogen phosphorylase"/>
    <property type="match status" value="1"/>
</dbReference>
<organism evidence="4 5">
    <name type="scientific">Paracoccus stylophorae</name>
    <dbReference type="NCBI Taxonomy" id="659350"/>
    <lineage>
        <taxon>Bacteria</taxon>
        <taxon>Pseudomonadati</taxon>
        <taxon>Pseudomonadota</taxon>
        <taxon>Alphaproteobacteria</taxon>
        <taxon>Rhodobacterales</taxon>
        <taxon>Paracoccaceae</taxon>
        <taxon>Paracoccus</taxon>
    </lineage>
</organism>
<dbReference type="RefSeq" id="WP_272858750.1">
    <property type="nucleotide sequence ID" value="NZ_CP067134.1"/>
</dbReference>
<gene>
    <name evidence="4" type="ORF">JHW45_16850</name>
</gene>
<proteinExistence type="predicted"/>
<dbReference type="EMBL" id="CP067134">
    <property type="protein sequence ID" value="WCR10681.1"/>
    <property type="molecule type" value="Genomic_DNA"/>
</dbReference>
<dbReference type="Pfam" id="PF00534">
    <property type="entry name" value="Glycos_transf_1"/>
    <property type="match status" value="1"/>
</dbReference>
<dbReference type="PANTHER" id="PTHR12526:SF510">
    <property type="entry name" value="D-INOSITOL 3-PHOSPHATE GLYCOSYLTRANSFERASE"/>
    <property type="match status" value="1"/>
</dbReference>
<evidence type="ECO:0000259" key="3">
    <source>
        <dbReference type="Pfam" id="PF00534"/>
    </source>
</evidence>
<evidence type="ECO:0000313" key="5">
    <source>
        <dbReference type="Proteomes" id="UP001218412"/>
    </source>
</evidence>
<evidence type="ECO:0000313" key="4">
    <source>
        <dbReference type="EMBL" id="WCR10681.1"/>
    </source>
</evidence>